<gene>
    <name evidence="2" type="ORF">FLP03_19240</name>
</gene>
<proteinExistence type="predicted"/>
<feature type="chain" id="PRO_5024885672" evidence="1">
    <location>
        <begin position="36"/>
        <end position="249"/>
    </location>
</feature>
<comment type="caution">
    <text evidence="2">The sequence shown here is derived from an EMBL/GenBank/DDBJ whole genome shotgun (WGS) entry which is preliminary data.</text>
</comment>
<protein>
    <submittedName>
        <fullName evidence="2">DUF1120 domain-containing protein</fullName>
    </submittedName>
</protein>
<dbReference type="EMBL" id="AAILJL010000019">
    <property type="protein sequence ID" value="ECF4924280.1"/>
    <property type="molecule type" value="Genomic_DNA"/>
</dbReference>
<keyword evidence="1" id="KW-0732">Signal</keyword>
<sequence>MVTPVDNIAENKLTKNLLLSTLLCCLLTTASNAIAETDQVTLTVVGEVIPGSCTPSLDNGSKIDYGSFVRTTLTKSSNQLGVKNINLNISCSANAVVALYATDNRKTSIADGISVETSWVGKKTVTDKNSLFGLGTTKDGEQIGAFSLGIDYNKMVFDTGTTKTLIKTDNVKADPVVWKSSSDGAIVDHNSTAGGWIAITPSTSSSTPFSFKTATIPLIVSAAVKKYSAMTITEPVKIDGNVTLSIVYL</sequence>
<dbReference type="Pfam" id="PF06551">
    <property type="entry name" value="DUF1120"/>
    <property type="match status" value="1"/>
</dbReference>
<dbReference type="Proteomes" id="UP000839641">
    <property type="component" value="Unassembled WGS sequence"/>
</dbReference>
<feature type="signal peptide" evidence="1">
    <location>
        <begin position="1"/>
        <end position="35"/>
    </location>
</feature>
<dbReference type="InterPro" id="IPR010546">
    <property type="entry name" value="DUF1120"/>
</dbReference>
<organism evidence="2">
    <name type="scientific">Salmonella enterica subsp. arizonae</name>
    <dbReference type="NCBI Taxonomy" id="59203"/>
    <lineage>
        <taxon>Bacteria</taxon>
        <taxon>Pseudomonadati</taxon>
        <taxon>Pseudomonadota</taxon>
        <taxon>Gammaproteobacteria</taxon>
        <taxon>Enterobacterales</taxon>
        <taxon>Enterobacteriaceae</taxon>
        <taxon>Salmonella</taxon>
    </lineage>
</organism>
<name>A0A5Y2QR80_SALER</name>
<evidence type="ECO:0000313" key="2">
    <source>
        <dbReference type="EMBL" id="ECF4924280.1"/>
    </source>
</evidence>
<evidence type="ECO:0000256" key="1">
    <source>
        <dbReference type="SAM" id="SignalP"/>
    </source>
</evidence>
<accession>A0A5Y2QR80</accession>
<dbReference type="AlphaFoldDB" id="A0A5Y2QR80"/>
<reference evidence="2" key="1">
    <citation type="submission" date="2019-07" db="EMBL/GenBank/DDBJ databases">
        <authorList>
            <consortium name="GenomeTrakr network: Whole genome sequencing for foodborne pathogen traceback"/>
        </authorList>
    </citation>
    <scope>NUCLEOTIDE SEQUENCE [LARGE SCALE GENOMIC DNA]</scope>
    <source>
        <strain evidence="2">FDA00014297</strain>
    </source>
</reference>